<dbReference type="GO" id="GO:0051539">
    <property type="term" value="F:4 iron, 4 sulfur cluster binding"/>
    <property type="evidence" value="ECO:0007669"/>
    <property type="project" value="UniProtKB-KW"/>
</dbReference>
<dbReference type="InterPro" id="IPR027596">
    <property type="entry name" value="AmmeMemoSam_rS"/>
</dbReference>
<evidence type="ECO:0000256" key="7">
    <source>
        <dbReference type="PIRSR" id="PIRSR004869-50"/>
    </source>
</evidence>
<dbReference type="Proteomes" id="UP000036426">
    <property type="component" value="Unassembled WGS sequence"/>
</dbReference>
<keyword evidence="10" id="KW-1185">Reference proteome</keyword>
<keyword evidence="2" id="KW-0313">Glucose metabolism</keyword>
<evidence type="ECO:0000259" key="8">
    <source>
        <dbReference type="PROSITE" id="PS51918"/>
    </source>
</evidence>
<feature type="binding site" evidence="7">
    <location>
        <position position="99"/>
    </location>
    <ligand>
        <name>[4Fe-4S] cluster</name>
        <dbReference type="ChEBI" id="CHEBI:49883"/>
        <note>4Fe-4S-S-AdoMet</note>
    </ligand>
</feature>
<feature type="binding site" evidence="7">
    <location>
        <position position="106"/>
    </location>
    <ligand>
        <name>[4Fe-4S] cluster</name>
        <dbReference type="ChEBI" id="CHEBI:49883"/>
        <note>4Fe-4S-S-AdoMet</note>
    </ligand>
</feature>
<dbReference type="NCBIfam" id="TIGR04337">
    <property type="entry name" value="AmmeMemoSam_rS"/>
    <property type="match status" value="1"/>
</dbReference>
<dbReference type="InterPro" id="IPR013785">
    <property type="entry name" value="Aldolase_TIM"/>
</dbReference>
<dbReference type="InterPro" id="IPR058240">
    <property type="entry name" value="rSAM_sf"/>
</dbReference>
<feature type="binding site" evidence="7">
    <location>
        <position position="103"/>
    </location>
    <ligand>
        <name>[4Fe-4S] cluster</name>
        <dbReference type="ChEBI" id="CHEBI:49883"/>
        <note>4Fe-4S-S-AdoMet</note>
    </ligand>
</feature>
<evidence type="ECO:0000313" key="10">
    <source>
        <dbReference type="Proteomes" id="UP000036426"/>
    </source>
</evidence>
<keyword evidence="3 7" id="KW-0949">S-adenosyl-L-methionine</keyword>
<evidence type="ECO:0000256" key="3">
    <source>
        <dbReference type="ARBA" id="ARBA00022691"/>
    </source>
</evidence>
<dbReference type="PATRIC" id="fig|754436.4.peg.138"/>
<comment type="cofactor">
    <cofactor evidence="7">
        <name>[4Fe-4S] cluster</name>
        <dbReference type="ChEBI" id="CHEBI:49883"/>
    </cofactor>
    <text evidence="7">Binds 1 [4Fe-4S] cluster. The cluster is coordinated with 3 cysteines and an exchangeable S-adenosyl-L-methionine.</text>
</comment>
<dbReference type="InterPro" id="IPR016431">
    <property type="entry name" value="Pyrv-formate_lyase-activ_prd"/>
</dbReference>
<feature type="domain" description="Radical SAM core" evidence="8">
    <location>
        <begin position="84"/>
        <end position="298"/>
    </location>
</feature>
<gene>
    <name evidence="9" type="ORF">ABT58_00640</name>
</gene>
<dbReference type="Pfam" id="PF04055">
    <property type="entry name" value="Radical_SAM"/>
    <property type="match status" value="1"/>
</dbReference>
<keyword evidence="9" id="KW-0670">Pyruvate</keyword>
<keyword evidence="1" id="KW-0004">4Fe-4S</keyword>
<dbReference type="Gene3D" id="3.20.20.70">
    <property type="entry name" value="Aldolase class I"/>
    <property type="match status" value="1"/>
</dbReference>
<dbReference type="GO" id="GO:0006006">
    <property type="term" value="P:glucose metabolic process"/>
    <property type="evidence" value="ECO:0007669"/>
    <property type="project" value="UniProtKB-KW"/>
</dbReference>
<dbReference type="RefSeq" id="WP_047872412.1">
    <property type="nucleotide sequence ID" value="NZ_BMYC01000011.1"/>
</dbReference>
<evidence type="ECO:0000256" key="1">
    <source>
        <dbReference type="ARBA" id="ARBA00022485"/>
    </source>
</evidence>
<dbReference type="CDD" id="cd01335">
    <property type="entry name" value="Radical_SAM"/>
    <property type="match status" value="1"/>
</dbReference>
<keyword evidence="5 7" id="KW-0408">Iron</keyword>
<accession>A0A0J1JLM9</accession>
<dbReference type="InterPro" id="IPR034457">
    <property type="entry name" value="Organic_radical-activating"/>
</dbReference>
<dbReference type="GO" id="GO:0046872">
    <property type="term" value="F:metal ion binding"/>
    <property type="evidence" value="ECO:0007669"/>
    <property type="project" value="UniProtKB-KW"/>
</dbReference>
<reference evidence="9 10" key="1">
    <citation type="submission" date="2015-05" db="EMBL/GenBank/DDBJ databases">
        <title>Photobacterium galathea sp. nov.</title>
        <authorList>
            <person name="Machado H."/>
            <person name="Gram L."/>
        </authorList>
    </citation>
    <scope>NUCLEOTIDE SEQUENCE [LARGE SCALE GENOMIC DNA]</scope>
    <source>
        <strain evidence="9 10">DSM 25995</strain>
    </source>
</reference>
<dbReference type="SFLD" id="SFLDG01101">
    <property type="entry name" value="Uncharacterised_Radical_SAM_Su"/>
    <property type="match status" value="1"/>
</dbReference>
<dbReference type="GO" id="GO:0016829">
    <property type="term" value="F:lyase activity"/>
    <property type="evidence" value="ECO:0007669"/>
    <property type="project" value="UniProtKB-KW"/>
</dbReference>
<dbReference type="PANTHER" id="PTHR30352:SF5">
    <property type="entry name" value="PYRUVATE FORMATE-LYASE 1-ACTIVATING ENZYME"/>
    <property type="match status" value="1"/>
</dbReference>
<dbReference type="InterPro" id="IPR007197">
    <property type="entry name" value="rSAM"/>
</dbReference>
<dbReference type="PANTHER" id="PTHR30352">
    <property type="entry name" value="PYRUVATE FORMATE-LYASE-ACTIVATING ENZYME"/>
    <property type="match status" value="1"/>
</dbReference>
<evidence type="ECO:0000313" key="9">
    <source>
        <dbReference type="EMBL" id="KLV03067.1"/>
    </source>
</evidence>
<dbReference type="AlphaFoldDB" id="A0A0J1JLM9"/>
<keyword evidence="9" id="KW-0456">Lyase</keyword>
<keyword evidence="6 7" id="KW-0411">Iron-sulfur</keyword>
<keyword evidence="2" id="KW-0119">Carbohydrate metabolism</keyword>
<evidence type="ECO:0000256" key="5">
    <source>
        <dbReference type="ARBA" id="ARBA00023004"/>
    </source>
</evidence>
<dbReference type="PIRSF" id="PIRSF004869">
    <property type="entry name" value="PflX_prd"/>
    <property type="match status" value="1"/>
</dbReference>
<dbReference type="OrthoDB" id="9778883at2"/>
<comment type="caution">
    <text evidence="9">The sequence shown here is derived from an EMBL/GenBank/DDBJ whole genome shotgun (WGS) entry which is preliminary data.</text>
</comment>
<evidence type="ECO:0000256" key="2">
    <source>
        <dbReference type="ARBA" id="ARBA00022526"/>
    </source>
</evidence>
<keyword evidence="4 7" id="KW-0479">Metal-binding</keyword>
<dbReference type="PROSITE" id="PS51918">
    <property type="entry name" value="RADICAL_SAM"/>
    <property type="match status" value="1"/>
</dbReference>
<protein>
    <submittedName>
        <fullName evidence="9">Pyruvate formate lyase-activating protein</fullName>
    </submittedName>
</protein>
<dbReference type="SUPFAM" id="SSF102114">
    <property type="entry name" value="Radical SAM enzymes"/>
    <property type="match status" value="1"/>
</dbReference>
<sequence length="371" mass="41260">MNKSLTQKGSSQSVPPASWPTTHWHMLADGRVVCDVCPRHCRLRDGKRGACFVRQAQGGEIVLTSYGRSSGFCVDPIEKKPLNHFYPGSSVLSFGTAGCNLSCQFCQNWQISKSRHIDTLGAQAMPAQIAQAALRYGCDSIAFTYNDPVIFMEYAMDAAQACREMGVHSVAVSAGYMCDQPRREFFSMMDAANIDLKAFTERFYHKICHGHLVPVLDTLLYLKHETSVWFEITTLLIPGENDSPKEIDALTCWVADHLGPDVPIHFSAFHPDFKMLDKPRTPPNTLIQARHIAQANGLHYAYVGNIFHEEGDSTYCPSCGKQVIARNWFKLGAVNVTDDGLCAFCGEKLAGRFAKREQAFGRQRIPVTVSK</sequence>
<organism evidence="9 10">
    <name type="scientific">Photobacterium aphoticum</name>
    <dbReference type="NCBI Taxonomy" id="754436"/>
    <lineage>
        <taxon>Bacteria</taxon>
        <taxon>Pseudomonadati</taxon>
        <taxon>Pseudomonadota</taxon>
        <taxon>Gammaproteobacteria</taxon>
        <taxon>Vibrionales</taxon>
        <taxon>Vibrionaceae</taxon>
        <taxon>Photobacterium</taxon>
    </lineage>
</organism>
<dbReference type="SFLD" id="SFLDS00029">
    <property type="entry name" value="Radical_SAM"/>
    <property type="match status" value="1"/>
</dbReference>
<dbReference type="EMBL" id="LDOV01000001">
    <property type="protein sequence ID" value="KLV03067.1"/>
    <property type="molecule type" value="Genomic_DNA"/>
</dbReference>
<name>A0A0J1JLM9_9GAMM</name>
<proteinExistence type="predicted"/>
<evidence type="ECO:0000256" key="6">
    <source>
        <dbReference type="ARBA" id="ARBA00023014"/>
    </source>
</evidence>
<evidence type="ECO:0000256" key="4">
    <source>
        <dbReference type="ARBA" id="ARBA00022723"/>
    </source>
</evidence>